<gene>
    <name evidence="1" type="ORF">SMRZ_LOCUS6290</name>
</gene>
<organism evidence="1 2">
    <name type="scientific">Schistosoma margrebowiei</name>
    <dbReference type="NCBI Taxonomy" id="48269"/>
    <lineage>
        <taxon>Eukaryota</taxon>
        <taxon>Metazoa</taxon>
        <taxon>Spiralia</taxon>
        <taxon>Lophotrochozoa</taxon>
        <taxon>Platyhelminthes</taxon>
        <taxon>Trematoda</taxon>
        <taxon>Digenea</taxon>
        <taxon>Strigeidida</taxon>
        <taxon>Schistosomatoidea</taxon>
        <taxon>Schistosomatidae</taxon>
        <taxon>Schistosoma</taxon>
    </lineage>
</organism>
<dbReference type="InterPro" id="IPR036691">
    <property type="entry name" value="Endo/exonu/phosph_ase_sf"/>
</dbReference>
<dbReference type="Gene3D" id="3.60.10.10">
    <property type="entry name" value="Endonuclease/exonuclease/phosphatase"/>
    <property type="match status" value="1"/>
</dbReference>
<reference evidence="1 2" key="1">
    <citation type="submission" date="2018-11" db="EMBL/GenBank/DDBJ databases">
        <authorList>
            <consortium name="Pathogen Informatics"/>
        </authorList>
    </citation>
    <scope>NUCLEOTIDE SEQUENCE [LARGE SCALE GENOMIC DNA]</scope>
    <source>
        <strain evidence="1 2">Zambia</strain>
    </source>
</reference>
<protein>
    <submittedName>
        <fullName evidence="1">Uncharacterized protein</fullName>
    </submittedName>
</protein>
<sequence length="114" mass="13522">MNFIQYYAPTNYSNDNNKDQLKERLQSIISKCPEKDMTILMGDLNAKMGMENIRYEDFMGRHGSEVRNENEKKFKNLWAFNKLVIVNTIFPHKRINRETWVALGHTTENQTNHI</sequence>
<proteinExistence type="predicted"/>
<accession>A0A183LR65</accession>
<dbReference type="SUPFAM" id="SSF56219">
    <property type="entry name" value="DNase I-like"/>
    <property type="match status" value="1"/>
</dbReference>
<dbReference type="EMBL" id="UZAI01002318">
    <property type="protein sequence ID" value="VDO70348.1"/>
    <property type="molecule type" value="Genomic_DNA"/>
</dbReference>
<dbReference type="AlphaFoldDB" id="A0A183LR65"/>
<evidence type="ECO:0000313" key="1">
    <source>
        <dbReference type="EMBL" id="VDO70348.1"/>
    </source>
</evidence>
<evidence type="ECO:0000313" key="2">
    <source>
        <dbReference type="Proteomes" id="UP000277204"/>
    </source>
</evidence>
<dbReference type="Proteomes" id="UP000277204">
    <property type="component" value="Unassembled WGS sequence"/>
</dbReference>
<keyword evidence="2" id="KW-1185">Reference proteome</keyword>
<name>A0A183LR65_9TREM</name>